<keyword evidence="2" id="KW-1185">Reference proteome</keyword>
<dbReference type="InParanoid" id="A0A067QHX3"/>
<organism evidence="1 2">
    <name type="scientific">Zootermopsis nevadensis</name>
    <name type="common">Dampwood termite</name>
    <dbReference type="NCBI Taxonomy" id="136037"/>
    <lineage>
        <taxon>Eukaryota</taxon>
        <taxon>Metazoa</taxon>
        <taxon>Ecdysozoa</taxon>
        <taxon>Arthropoda</taxon>
        <taxon>Hexapoda</taxon>
        <taxon>Insecta</taxon>
        <taxon>Pterygota</taxon>
        <taxon>Neoptera</taxon>
        <taxon>Polyneoptera</taxon>
        <taxon>Dictyoptera</taxon>
        <taxon>Blattodea</taxon>
        <taxon>Blattoidea</taxon>
        <taxon>Termitoidae</taxon>
        <taxon>Termopsidae</taxon>
        <taxon>Zootermopsis</taxon>
    </lineage>
</organism>
<reference evidence="1 2" key="1">
    <citation type="journal article" date="2014" name="Nat. Commun.">
        <title>Molecular traces of alternative social organization in a termite genome.</title>
        <authorList>
            <person name="Terrapon N."/>
            <person name="Li C."/>
            <person name="Robertson H.M."/>
            <person name="Ji L."/>
            <person name="Meng X."/>
            <person name="Booth W."/>
            <person name="Chen Z."/>
            <person name="Childers C.P."/>
            <person name="Glastad K.M."/>
            <person name="Gokhale K."/>
            <person name="Gowin J."/>
            <person name="Gronenberg W."/>
            <person name="Hermansen R.A."/>
            <person name="Hu H."/>
            <person name="Hunt B.G."/>
            <person name="Huylmans A.K."/>
            <person name="Khalil S.M."/>
            <person name="Mitchell R.D."/>
            <person name="Munoz-Torres M.C."/>
            <person name="Mustard J.A."/>
            <person name="Pan H."/>
            <person name="Reese J.T."/>
            <person name="Scharf M.E."/>
            <person name="Sun F."/>
            <person name="Vogel H."/>
            <person name="Xiao J."/>
            <person name="Yang W."/>
            <person name="Yang Z."/>
            <person name="Yang Z."/>
            <person name="Zhou J."/>
            <person name="Zhu J."/>
            <person name="Brent C.S."/>
            <person name="Elsik C.G."/>
            <person name="Goodisman M.A."/>
            <person name="Liberles D.A."/>
            <person name="Roe R.M."/>
            <person name="Vargo E.L."/>
            <person name="Vilcinskas A."/>
            <person name="Wang J."/>
            <person name="Bornberg-Bauer E."/>
            <person name="Korb J."/>
            <person name="Zhang G."/>
            <person name="Liebig J."/>
        </authorList>
    </citation>
    <scope>NUCLEOTIDE SEQUENCE [LARGE SCALE GENOMIC DNA]</scope>
    <source>
        <tissue evidence="1">Whole organism</tissue>
    </source>
</reference>
<proteinExistence type="predicted"/>
<sequence>MRDEQRAGGVAMYEKHGATTMATPHLLMKLPKEDGADYRIAEAEKSGDICASECMVNGEKVFVVTLYISNNTPIDDCKRFVFSHLGTFPPKFTEMFSIMATEDRNTMPIILAGAFNIDLKYENQSFVNVVLLDQNLVQIWCLH</sequence>
<gene>
    <name evidence="1" type="ORF">L798_01976</name>
</gene>
<name>A0A067QHX3_ZOONE</name>
<accession>A0A067QHX3</accession>
<dbReference type="EMBL" id="KK853343">
    <property type="protein sequence ID" value="KDR08288.1"/>
    <property type="molecule type" value="Genomic_DNA"/>
</dbReference>
<dbReference type="eggNOG" id="ENOG502SZDF">
    <property type="taxonomic scope" value="Eukaryota"/>
</dbReference>
<protein>
    <submittedName>
        <fullName evidence="1">Uncharacterized protein</fullName>
    </submittedName>
</protein>
<dbReference type="STRING" id="136037.A0A067QHX3"/>
<evidence type="ECO:0000313" key="2">
    <source>
        <dbReference type="Proteomes" id="UP000027135"/>
    </source>
</evidence>
<dbReference type="AlphaFoldDB" id="A0A067QHX3"/>
<dbReference type="Proteomes" id="UP000027135">
    <property type="component" value="Unassembled WGS sequence"/>
</dbReference>
<evidence type="ECO:0000313" key="1">
    <source>
        <dbReference type="EMBL" id="KDR08288.1"/>
    </source>
</evidence>